<dbReference type="RefSeq" id="WP_185796264.1">
    <property type="nucleotide sequence ID" value="NZ_JACLQD010000001.1"/>
</dbReference>
<sequence>MSELIPLRVFRVYLHPDFAPSRRAQFELVALPFATPADVNAALDAGVVVRGLRLVAWPAPNDNAVRLIDRTWLMHLQRAEVTDVQTSAFLCMFRPSAEPALPTKTEAL</sequence>
<evidence type="ECO:0000313" key="2">
    <source>
        <dbReference type="Proteomes" id="UP000555411"/>
    </source>
</evidence>
<dbReference type="Proteomes" id="UP000555411">
    <property type="component" value="Unassembled WGS sequence"/>
</dbReference>
<accession>A0A842I5P1</accession>
<dbReference type="AlphaFoldDB" id="A0A842I5P1"/>
<proteinExistence type="predicted"/>
<reference evidence="1 2" key="1">
    <citation type="journal article" date="2017" name="Int. J. Syst. Evol. Microbiol.">
        <title>Gemmobacter straminiformis sp. nov., isolated from an artificial fountain.</title>
        <authorList>
            <person name="Kang J.Y."/>
            <person name="Kim M.J."/>
            <person name="Chun J."/>
            <person name="Son K.P."/>
            <person name="Jahng K.Y."/>
        </authorList>
    </citation>
    <scope>NUCLEOTIDE SEQUENCE [LARGE SCALE GENOMIC DNA]</scope>
    <source>
        <strain evidence="1 2">CAM-8</strain>
    </source>
</reference>
<name>A0A842I5P1_9RHOB</name>
<comment type="caution">
    <text evidence="1">The sequence shown here is derived from an EMBL/GenBank/DDBJ whole genome shotgun (WGS) entry which is preliminary data.</text>
</comment>
<organism evidence="1 2">
    <name type="scientific">Paragemmobacter straminiformis</name>
    <dbReference type="NCBI Taxonomy" id="2045119"/>
    <lineage>
        <taxon>Bacteria</taxon>
        <taxon>Pseudomonadati</taxon>
        <taxon>Pseudomonadota</taxon>
        <taxon>Alphaproteobacteria</taxon>
        <taxon>Rhodobacterales</taxon>
        <taxon>Paracoccaceae</taxon>
        <taxon>Paragemmobacter</taxon>
    </lineage>
</organism>
<protein>
    <submittedName>
        <fullName evidence="1">Uncharacterized protein</fullName>
    </submittedName>
</protein>
<keyword evidence="2" id="KW-1185">Reference proteome</keyword>
<gene>
    <name evidence="1" type="ORF">H7F16_04165</name>
</gene>
<dbReference type="EMBL" id="JACLQD010000001">
    <property type="protein sequence ID" value="MBC2834687.1"/>
    <property type="molecule type" value="Genomic_DNA"/>
</dbReference>
<evidence type="ECO:0000313" key="1">
    <source>
        <dbReference type="EMBL" id="MBC2834687.1"/>
    </source>
</evidence>